<dbReference type="InterPro" id="IPR033762">
    <property type="entry name" value="MCM_OB"/>
</dbReference>
<evidence type="ECO:0000256" key="2">
    <source>
        <dbReference type="ARBA" id="ARBA00022917"/>
    </source>
</evidence>
<dbReference type="PANTHER" id="PTHR42854">
    <property type="entry name" value="EUKARYOTIC TRANSLATION INITIATION FACTOR 2 SUBUNIT 3 FAMILY MEMBER"/>
    <property type="match status" value="1"/>
</dbReference>
<dbReference type="PANTHER" id="PTHR42854:SF3">
    <property type="entry name" value="EUKARYOTIC TRANSLATION INITIATION FACTOR 2 SUBUNIT 3-RELATED"/>
    <property type="match status" value="1"/>
</dbReference>
<dbReference type="GO" id="GO:0003924">
    <property type="term" value="F:GTPase activity"/>
    <property type="evidence" value="ECO:0007669"/>
    <property type="project" value="InterPro"/>
</dbReference>
<keyword evidence="3" id="KW-0342">GTP-binding</keyword>
<evidence type="ECO:0000256" key="3">
    <source>
        <dbReference type="ARBA" id="ARBA00023134"/>
    </source>
</evidence>
<proteinExistence type="predicted"/>
<dbReference type="InterPro" id="IPR027417">
    <property type="entry name" value="P-loop_NTPase"/>
</dbReference>
<dbReference type="Gene3D" id="3.40.50.300">
    <property type="entry name" value="P-loop containing nucleotide triphosphate hydrolases"/>
    <property type="match status" value="1"/>
</dbReference>
<keyword evidence="2" id="KW-0648">Protein biosynthesis</keyword>
<dbReference type="GO" id="GO:0003743">
    <property type="term" value="F:translation initiation factor activity"/>
    <property type="evidence" value="ECO:0007669"/>
    <property type="project" value="UniProtKB-KW"/>
</dbReference>
<dbReference type="Proteomes" id="UP000653305">
    <property type="component" value="Unassembled WGS sequence"/>
</dbReference>
<evidence type="ECO:0000259" key="4">
    <source>
        <dbReference type="Pfam" id="PF00009"/>
    </source>
</evidence>
<dbReference type="InterPro" id="IPR050543">
    <property type="entry name" value="eIF2G"/>
</dbReference>
<dbReference type="InterPro" id="IPR036465">
    <property type="entry name" value="vWFA_dom_sf"/>
</dbReference>
<evidence type="ECO:0000313" key="7">
    <source>
        <dbReference type="Proteomes" id="UP000653305"/>
    </source>
</evidence>
<accession>A0A830B8X8</accession>
<dbReference type="SUPFAM" id="SSF52540">
    <property type="entry name" value="P-loop containing nucleoside triphosphate hydrolases"/>
    <property type="match status" value="1"/>
</dbReference>
<dbReference type="GO" id="GO:0001731">
    <property type="term" value="P:formation of translation preinitiation complex"/>
    <property type="evidence" value="ECO:0007669"/>
    <property type="project" value="TreeGrafter"/>
</dbReference>
<dbReference type="Pfam" id="PF17207">
    <property type="entry name" value="MCM_OB"/>
    <property type="match status" value="1"/>
</dbReference>
<dbReference type="Gene3D" id="3.40.50.410">
    <property type="entry name" value="von Willebrand factor, type A domain"/>
    <property type="match status" value="1"/>
</dbReference>
<dbReference type="InterPro" id="IPR000795">
    <property type="entry name" value="T_Tr_GTP-bd_dom"/>
</dbReference>
<evidence type="ECO:0000259" key="5">
    <source>
        <dbReference type="Pfam" id="PF17207"/>
    </source>
</evidence>
<keyword evidence="6" id="KW-0396">Initiation factor</keyword>
<name>A0A830B8X8_9LAMI</name>
<dbReference type="EMBL" id="BMAC01000033">
    <property type="protein sequence ID" value="GFP81719.1"/>
    <property type="molecule type" value="Genomic_DNA"/>
</dbReference>
<keyword evidence="1" id="KW-0547">Nucleotide-binding</keyword>
<sequence>MNAVTIEAIDVAFYNLPMVRKLRELTIAEIGKLVSVSGVVTRTSEVWPDLLQGTFKCLECGNVIKNVEQQLKYTEDNMNVESAFGPALKVAFMVMSQLGGKILIFSKYSAITCKLRISIDQEQASEARNPSASIIPKKLNAKSPQFVPRSSGSSAAAPPPPSSLLRPVYNVAPFYGYNVNPVGPVEFVADVKNGGVATVTTKNGLPDALQKIINQNRALLGHYWYPKGKLRSTYQDCKTSRKGLMEQDLSKLDAPLVTWFMGSQVVKAISSVQTVSFKNELERNITIELGYDNANIYKCEDEKAYGSGKEDNPMSDVPGFENYKMKLLRHVSFVDCPGHDILMATILNGAVIIDGVLLLIAANESCPQPQTSEHLAAVEIMRLKHIIILQNKVYFVQENVAINQHEAIQIFIQVLNCIYGFALIYMKDERDAEYIIRKLHRYNLVEKDTNYVLSGLRFFTLLSLLLVNSKENEG</sequence>
<organism evidence="6 7">
    <name type="scientific">Phtheirospermum japonicum</name>
    <dbReference type="NCBI Taxonomy" id="374723"/>
    <lineage>
        <taxon>Eukaryota</taxon>
        <taxon>Viridiplantae</taxon>
        <taxon>Streptophyta</taxon>
        <taxon>Embryophyta</taxon>
        <taxon>Tracheophyta</taxon>
        <taxon>Spermatophyta</taxon>
        <taxon>Magnoliopsida</taxon>
        <taxon>eudicotyledons</taxon>
        <taxon>Gunneridae</taxon>
        <taxon>Pentapetalae</taxon>
        <taxon>asterids</taxon>
        <taxon>lamiids</taxon>
        <taxon>Lamiales</taxon>
        <taxon>Orobanchaceae</taxon>
        <taxon>Orobanchaceae incertae sedis</taxon>
        <taxon>Phtheirospermum</taxon>
    </lineage>
</organism>
<gene>
    <name evidence="6" type="ORF">PHJA_000315200</name>
</gene>
<dbReference type="GO" id="GO:0000049">
    <property type="term" value="F:tRNA binding"/>
    <property type="evidence" value="ECO:0007669"/>
    <property type="project" value="TreeGrafter"/>
</dbReference>
<comment type="caution">
    <text evidence="6">The sequence shown here is derived from an EMBL/GenBank/DDBJ whole genome shotgun (WGS) entry which is preliminary data.</text>
</comment>
<feature type="domain" description="Tr-type G" evidence="4">
    <location>
        <begin position="274"/>
        <end position="408"/>
    </location>
</feature>
<dbReference type="OrthoDB" id="1045173at2759"/>
<dbReference type="AlphaFoldDB" id="A0A830B8X8"/>
<evidence type="ECO:0000256" key="1">
    <source>
        <dbReference type="ARBA" id="ARBA00022741"/>
    </source>
</evidence>
<evidence type="ECO:0000313" key="6">
    <source>
        <dbReference type="EMBL" id="GFP81719.1"/>
    </source>
</evidence>
<dbReference type="GO" id="GO:0005829">
    <property type="term" value="C:cytosol"/>
    <property type="evidence" value="ECO:0007669"/>
    <property type="project" value="TreeGrafter"/>
</dbReference>
<dbReference type="Pfam" id="PF00009">
    <property type="entry name" value="GTP_EFTU"/>
    <property type="match status" value="1"/>
</dbReference>
<dbReference type="SUPFAM" id="SSF50249">
    <property type="entry name" value="Nucleic acid-binding proteins"/>
    <property type="match status" value="1"/>
</dbReference>
<dbReference type="GO" id="GO:0005850">
    <property type="term" value="C:eukaryotic translation initiation factor 2 complex"/>
    <property type="evidence" value="ECO:0007669"/>
    <property type="project" value="TreeGrafter"/>
</dbReference>
<feature type="domain" description="MCM OB" evidence="5">
    <location>
        <begin position="21"/>
        <end position="67"/>
    </location>
</feature>
<dbReference type="InterPro" id="IPR012340">
    <property type="entry name" value="NA-bd_OB-fold"/>
</dbReference>
<protein>
    <submittedName>
        <fullName evidence="6">Eukaryotic translation initiation factor 2 subunit gamma</fullName>
    </submittedName>
</protein>
<reference evidence="6" key="1">
    <citation type="submission" date="2020-07" db="EMBL/GenBank/DDBJ databases">
        <title>Ethylene signaling mediates host invasion by parasitic plants.</title>
        <authorList>
            <person name="Yoshida S."/>
        </authorList>
    </citation>
    <scope>NUCLEOTIDE SEQUENCE</scope>
    <source>
        <strain evidence="6">Okayama</strain>
    </source>
</reference>
<dbReference type="GO" id="GO:0005525">
    <property type="term" value="F:GTP binding"/>
    <property type="evidence" value="ECO:0007669"/>
    <property type="project" value="UniProtKB-KW"/>
</dbReference>
<keyword evidence="7" id="KW-1185">Reference proteome</keyword>